<name>A0A127K9D7_9RHOO</name>
<feature type="region of interest" description="Disordered" evidence="2">
    <location>
        <begin position="54"/>
        <end position="78"/>
    </location>
</feature>
<evidence type="ECO:0000313" key="4">
    <source>
        <dbReference type="Proteomes" id="UP000036902"/>
    </source>
</evidence>
<feature type="coiled-coil region" evidence="1">
    <location>
        <begin position="101"/>
        <end position="135"/>
    </location>
</feature>
<dbReference type="EMBL" id="CP014646">
    <property type="protein sequence ID" value="AMO38576.1"/>
    <property type="molecule type" value="Genomic_DNA"/>
</dbReference>
<reference evidence="4" key="1">
    <citation type="submission" date="2016-03" db="EMBL/GenBank/DDBJ databases">
        <authorList>
            <person name="Ma C."/>
            <person name="Zhou S."/>
            <person name="Yang G."/>
        </authorList>
    </citation>
    <scope>NUCLEOTIDE SEQUENCE [LARGE SCALE GENOMIC DNA]</scope>
    <source>
        <strain evidence="4">SgZ-1</strain>
    </source>
</reference>
<dbReference type="AlphaFoldDB" id="A0A127K9D7"/>
<proteinExistence type="predicted"/>
<gene>
    <name evidence="3" type="ORF">AC731_017470</name>
</gene>
<sequence length="184" mass="19703">MSLRQLVWLLVVVCVGFAAWQLLRALIVARRTPPRATSAPAVTVVDEEGAEDDGFDYAPALRPRPVTPAPAAPQAASDAVVERSADTFQLELESRHLRREVAELRALVSRQHAEIDALQLEVAGLRTQLEDAGASASGVSPEYSESLRLAEQGMAAEEIAARCGITVAEAELVLSLARSRGAPR</sequence>
<dbReference type="Proteomes" id="UP000036902">
    <property type="component" value="Chromosome"/>
</dbReference>
<protein>
    <recommendedName>
        <fullName evidence="5">DUF2802 domain-containing protein</fullName>
    </recommendedName>
</protein>
<evidence type="ECO:0008006" key="5">
    <source>
        <dbReference type="Google" id="ProtNLM"/>
    </source>
</evidence>
<evidence type="ECO:0000313" key="3">
    <source>
        <dbReference type="EMBL" id="AMO38576.1"/>
    </source>
</evidence>
<dbReference type="RefSeq" id="WP_048708063.1">
    <property type="nucleotide sequence ID" value="NZ_CP014646.1"/>
</dbReference>
<accession>A0A127K9D7</accession>
<dbReference type="STRING" id="1134435.AC731_017470"/>
<keyword evidence="1" id="KW-0175">Coiled coil</keyword>
<dbReference type="KEGG" id="thu:AC731_017470"/>
<keyword evidence="4" id="KW-1185">Reference proteome</keyword>
<evidence type="ECO:0000256" key="1">
    <source>
        <dbReference type="SAM" id="Coils"/>
    </source>
</evidence>
<evidence type="ECO:0000256" key="2">
    <source>
        <dbReference type="SAM" id="MobiDB-lite"/>
    </source>
</evidence>
<organism evidence="3 4">
    <name type="scientific">Thauera humireducens</name>
    <dbReference type="NCBI Taxonomy" id="1134435"/>
    <lineage>
        <taxon>Bacteria</taxon>
        <taxon>Pseudomonadati</taxon>
        <taxon>Pseudomonadota</taxon>
        <taxon>Betaproteobacteria</taxon>
        <taxon>Rhodocyclales</taxon>
        <taxon>Zoogloeaceae</taxon>
        <taxon>Thauera</taxon>
    </lineage>
</organism>
<dbReference type="Pfam" id="PF10975">
    <property type="entry name" value="DUF2802"/>
    <property type="match status" value="1"/>
</dbReference>
<dbReference type="InterPro" id="IPR021244">
    <property type="entry name" value="DUF2802"/>
</dbReference>